<dbReference type="InterPro" id="IPR008465">
    <property type="entry name" value="DAG1_C"/>
</dbReference>
<feature type="region of interest" description="Disordered" evidence="25">
    <location>
        <begin position="266"/>
        <end position="300"/>
    </location>
</feature>
<keyword evidence="6" id="KW-1003">Cell membrane</keyword>
<keyword evidence="17" id="KW-0539">Nucleus</keyword>
<dbReference type="InterPro" id="IPR013783">
    <property type="entry name" value="Ig-like_fold"/>
</dbReference>
<dbReference type="GO" id="GO:0007411">
    <property type="term" value="P:axon guidance"/>
    <property type="evidence" value="ECO:0007669"/>
    <property type="project" value="TreeGrafter"/>
</dbReference>
<evidence type="ECO:0000256" key="14">
    <source>
        <dbReference type="ARBA" id="ARBA00023157"/>
    </source>
</evidence>
<feature type="compositionally biased region" description="Acidic residues" evidence="25">
    <location>
        <begin position="291"/>
        <end position="300"/>
    </location>
</feature>
<keyword evidence="15" id="KW-0325">Glycoprotein</keyword>
<feature type="region of interest" description="Disordered" evidence="25">
    <location>
        <begin position="997"/>
        <end position="1071"/>
    </location>
</feature>
<evidence type="ECO:0000256" key="6">
    <source>
        <dbReference type="ARBA" id="ARBA00022475"/>
    </source>
</evidence>
<keyword evidence="14" id="KW-1015">Disulfide bond</keyword>
<dbReference type="GO" id="GO:0016011">
    <property type="term" value="C:dystroglycan complex"/>
    <property type="evidence" value="ECO:0007669"/>
    <property type="project" value="TreeGrafter"/>
</dbReference>
<dbReference type="SUPFAM" id="SSF111006">
    <property type="entry name" value="Dystroglycan, domain 2"/>
    <property type="match status" value="1"/>
</dbReference>
<reference evidence="29" key="2">
    <citation type="submission" date="2022-06" db="UniProtKB">
        <authorList>
            <consortium name="EnsemblMetazoa"/>
        </authorList>
    </citation>
    <scope>IDENTIFICATION</scope>
</reference>
<evidence type="ECO:0000256" key="26">
    <source>
        <dbReference type="SAM" id="Phobius"/>
    </source>
</evidence>
<dbReference type="GO" id="GO:0005654">
    <property type="term" value="C:nucleoplasm"/>
    <property type="evidence" value="ECO:0007669"/>
    <property type="project" value="UniProtKB-SubCell"/>
</dbReference>
<dbReference type="GO" id="GO:0005856">
    <property type="term" value="C:cytoskeleton"/>
    <property type="evidence" value="ECO:0007669"/>
    <property type="project" value="UniProtKB-SubCell"/>
</dbReference>
<evidence type="ECO:0000256" key="9">
    <source>
        <dbReference type="ARBA" id="ARBA00022553"/>
    </source>
</evidence>
<evidence type="ECO:0000256" key="7">
    <source>
        <dbReference type="ARBA" id="ARBA00022490"/>
    </source>
</evidence>
<dbReference type="RefSeq" id="XP_008182741.1">
    <property type="nucleotide sequence ID" value="XM_008184519.3"/>
</dbReference>
<evidence type="ECO:0000256" key="2">
    <source>
        <dbReference type="ARBA" id="ARBA00004239"/>
    </source>
</evidence>
<dbReference type="GO" id="GO:0045211">
    <property type="term" value="C:postsynaptic membrane"/>
    <property type="evidence" value="ECO:0007669"/>
    <property type="project" value="UniProtKB-SubCell"/>
</dbReference>
<keyword evidence="26" id="KW-0472">Membrane</keyword>
<dbReference type="CDD" id="cd11305">
    <property type="entry name" value="alpha_DG_C"/>
    <property type="match status" value="1"/>
</dbReference>
<dbReference type="SMART" id="SM00736">
    <property type="entry name" value="CADG"/>
    <property type="match status" value="2"/>
</dbReference>
<feature type="compositionally biased region" description="Polar residues" evidence="25">
    <location>
        <begin position="1047"/>
        <end position="1059"/>
    </location>
</feature>
<dbReference type="OMA" id="KNTRYTE"/>
<keyword evidence="12 26" id="KW-1133">Transmembrane helix</keyword>
<evidence type="ECO:0000256" key="13">
    <source>
        <dbReference type="ARBA" id="ARBA00023018"/>
    </source>
</evidence>
<dbReference type="InterPro" id="IPR041631">
    <property type="entry name" value="Alpha_DG1_N2"/>
</dbReference>
<organism evidence="29 30">
    <name type="scientific">Acyrthosiphon pisum</name>
    <name type="common">Pea aphid</name>
    <dbReference type="NCBI Taxonomy" id="7029"/>
    <lineage>
        <taxon>Eukaryota</taxon>
        <taxon>Metazoa</taxon>
        <taxon>Ecdysozoa</taxon>
        <taxon>Arthropoda</taxon>
        <taxon>Hexapoda</taxon>
        <taxon>Insecta</taxon>
        <taxon>Pterygota</taxon>
        <taxon>Neoptera</taxon>
        <taxon>Paraneoptera</taxon>
        <taxon>Hemiptera</taxon>
        <taxon>Sternorrhyncha</taxon>
        <taxon>Aphidomorpha</taxon>
        <taxon>Aphidoidea</taxon>
        <taxon>Aphididae</taxon>
        <taxon>Macrosiphini</taxon>
        <taxon>Acyrthosiphon</taxon>
    </lineage>
</organism>
<evidence type="ECO:0000256" key="8">
    <source>
        <dbReference type="ARBA" id="ARBA00022525"/>
    </source>
</evidence>
<dbReference type="SUPFAM" id="SSF49313">
    <property type="entry name" value="Cadherin-like"/>
    <property type="match status" value="3"/>
</dbReference>
<evidence type="ECO:0000256" key="19">
    <source>
        <dbReference type="ARBA" id="ARBA00023567"/>
    </source>
</evidence>
<protein>
    <recommendedName>
        <fullName evidence="21">Dystroglycan 1</fullName>
    </recommendedName>
    <alternativeName>
        <fullName evidence="23">Dystroglycan</fullName>
    </alternativeName>
    <alternativeName>
        <fullName evidence="22">Dystrophin-associated glycoprotein 1</fullName>
    </alternativeName>
</protein>
<evidence type="ECO:0000313" key="29">
    <source>
        <dbReference type="EnsemblMetazoa" id="XP_008182741.1"/>
    </source>
</evidence>
<keyword evidence="7" id="KW-0963">Cytoplasm</keyword>
<dbReference type="PANTHER" id="PTHR21559:SF21">
    <property type="entry name" value="DYSTROGLYCAN 1"/>
    <property type="match status" value="1"/>
</dbReference>
<dbReference type="Pfam" id="PF05454">
    <property type="entry name" value="DAG1"/>
    <property type="match status" value="1"/>
</dbReference>
<keyword evidence="18" id="KW-0628">Postsynaptic cell membrane</keyword>
<keyword evidence="16" id="KW-0206">Cytoskeleton</keyword>
<evidence type="ECO:0000256" key="12">
    <source>
        <dbReference type="ARBA" id="ARBA00022989"/>
    </source>
</evidence>
<dbReference type="GO" id="GO:0042383">
    <property type="term" value="C:sarcolemma"/>
    <property type="evidence" value="ECO:0007669"/>
    <property type="project" value="UniProtKB-SubCell"/>
</dbReference>
<evidence type="ECO:0000256" key="10">
    <source>
        <dbReference type="ARBA" id="ARBA00022692"/>
    </source>
</evidence>
<dbReference type="InterPro" id="IPR027468">
    <property type="entry name" value="Alpha-dystroglycan_domain_2"/>
</dbReference>
<comment type="function">
    <text evidence="19">The dystroglycan complex is involved in a number of processes including laminin and basement membrane assembly, sarcolemmal stability, cell survival, peripheral nerve myelination, nodal structure, cell migration, and epithelial polarization.</text>
</comment>
<dbReference type="GO" id="GO:0002009">
    <property type="term" value="P:morphogenesis of an epithelium"/>
    <property type="evidence" value="ECO:0007669"/>
    <property type="project" value="TreeGrafter"/>
</dbReference>
<dbReference type="EnsemblMetazoa" id="XM_008184519.3">
    <property type="protein sequence ID" value="XP_008182741.1"/>
    <property type="gene ID" value="LOC100159818"/>
</dbReference>
<evidence type="ECO:0000256" key="18">
    <source>
        <dbReference type="ARBA" id="ARBA00023257"/>
    </source>
</evidence>
<dbReference type="PROSITE" id="PS51699">
    <property type="entry name" value="SEA_DG"/>
    <property type="match status" value="2"/>
</dbReference>
<dbReference type="CTD" id="36773"/>
<dbReference type="Proteomes" id="UP000007819">
    <property type="component" value="Chromosome A1"/>
</dbReference>
<evidence type="ECO:0000256" key="27">
    <source>
        <dbReference type="SAM" id="SignalP"/>
    </source>
</evidence>
<evidence type="ECO:0000256" key="17">
    <source>
        <dbReference type="ARBA" id="ARBA00023242"/>
    </source>
</evidence>
<name>A0A8R2B5E4_ACYPI</name>
<evidence type="ECO:0000256" key="3">
    <source>
        <dbReference type="ARBA" id="ARBA00004245"/>
    </source>
</evidence>
<dbReference type="KEGG" id="api:100159818"/>
<dbReference type="InterPro" id="IPR030398">
    <property type="entry name" value="SEA_DG_dom"/>
</dbReference>
<sequence length="1071" mass="120497">MKSLAAIVFLLCLASAHKSADVKHKWWSIPEPVATVGKLFYFKIPHDSVVDNTSPIDFLGQDGGGLPSWLVQGKGELEGIPGPEDVRDHLLVRAGDKNRRMVSDVAYIRVAPLKWKNVRNNKRCKNTEDSILLCLVIGMNFKSIQPLQRLIALKNLAGFLSLPQDAVLLVPQESVSSWLIDYLVTSERQSHKKHQFNDTSFVLWEVGCGGDILQEHIDHVRQMQSNTVDGTLSEVLQLPVTSWRLVNSLNPLRGRRQVMMIGAKQAANSANTAELDDNDDSLTRNLNAPPDNDDDEEEEEIIPDTRQTIIEPSPVYIPHNYDTDHYHRHHRRDESVLNIPKDVIDSTPVQNMKLSPTLDLSGAIKPIVNIQPTPSFYEQKSSTPTIQELSESVGMGDSYDVTSLPDDIVSTETPYLVPDKIKDLINESSVSTSIAITTTNRENPNTSPIIKHKLPKLAITAGKPLKYPIPNNIFYDAEDGDAKHLKLALLNTDPALLSWVEFDAEKQILLALPLEDHVSKWEVVIEAKDSGNLTVNNTLELVVQQLPHLRAINHQLTLQMRLKQDSLAWTHPVSWSLDIIDRISTIYSTEVKDITVLDWPRVSILAANKDKHSIQFTWTNDTLPREVCPNGQITQILGILKPEKGSKMKSGKYFGSSVVLEDVSWQGLGNCASTSFISSQNYQPVLRNPVDLINATYGQLLSYVVPEDTFYDPEDGSSRRLKLSLMTIDRTQVPANSWLQFDTKNQEFYGIPLWGDKSFSEYQLICTDREGRSNHDSLVVSIRNTTKPMPSAEFDMIFKTPEFKEFNNSAKLKKIFVERVANLFRDKNTANIVVLGVSSVNGMTMVTWYNKTLEIDRCDEEKVLQLRQILLNEDEKLSENVTKNMKPSFNVVGAHVTPSGMCEGGFTEVRPPKTPNNVTPRDDNILLLFDKSEQYFSTFIIPAIIILAMMLFAGLLACLLYRRRPSSKLRIGDDERQSFRSRGIPVIFQDELDERLEPTNKTPIIMREEKPPLPPPEYQRSPPMATTALLADTEDSPYQPPPPPFSNVGSNHRSKPSSTPSYRKPPPYVPP</sequence>
<evidence type="ECO:0000256" key="16">
    <source>
        <dbReference type="ARBA" id="ARBA00023212"/>
    </source>
</evidence>
<dbReference type="GO" id="GO:0043236">
    <property type="term" value="F:laminin binding"/>
    <property type="evidence" value="ECO:0007669"/>
    <property type="project" value="TreeGrafter"/>
</dbReference>
<feature type="signal peptide" evidence="27">
    <location>
        <begin position="1"/>
        <end position="16"/>
    </location>
</feature>
<evidence type="ECO:0000256" key="11">
    <source>
        <dbReference type="ARBA" id="ARBA00022729"/>
    </source>
</evidence>
<keyword evidence="13" id="KW-0770">Synapse</keyword>
<dbReference type="OrthoDB" id="5990676at2759"/>
<dbReference type="PANTHER" id="PTHR21559">
    <property type="entry name" value="DYSTROGLYCAN-RELATED"/>
    <property type="match status" value="1"/>
</dbReference>
<evidence type="ECO:0000256" key="25">
    <source>
        <dbReference type="SAM" id="MobiDB-lite"/>
    </source>
</evidence>
<comment type="subcellular location">
    <subcellularLocation>
        <location evidence="1">Cell membrane</location>
        <location evidence="1">Sarcolemma</location>
    </subcellularLocation>
    <subcellularLocation>
        <location evidence="4">Cell membrane</location>
        <topology evidence="4">Single-pass type I membrane protein</topology>
    </subcellularLocation>
    <subcellularLocation>
        <location evidence="3">Cytoplasm</location>
        <location evidence="3">Cytoskeleton</location>
    </subcellularLocation>
    <subcellularLocation>
        <location evidence="5">Nucleus</location>
        <location evidence="5">Nucleoplasm</location>
    </subcellularLocation>
    <subcellularLocation>
        <location evidence="24">Postsynaptic cell membrane</location>
    </subcellularLocation>
    <subcellularLocation>
        <location evidence="2">Secreted</location>
        <location evidence="2">Extracellular space</location>
    </subcellularLocation>
</comment>
<dbReference type="GO" id="GO:0005509">
    <property type="term" value="F:calcium ion binding"/>
    <property type="evidence" value="ECO:0007669"/>
    <property type="project" value="InterPro"/>
</dbReference>
<evidence type="ECO:0000259" key="28">
    <source>
        <dbReference type="PROSITE" id="PS51699"/>
    </source>
</evidence>
<dbReference type="GO" id="GO:0005576">
    <property type="term" value="C:extracellular region"/>
    <property type="evidence" value="ECO:0007669"/>
    <property type="project" value="UniProtKB-SubCell"/>
</dbReference>
<keyword evidence="9" id="KW-0597">Phosphoprotein</keyword>
<comment type="function">
    <text evidence="20">Transmembrane protein that plays important roles in connecting the extracellular matrix to the cytoskeleton. Acts as a cell adhesion receptor in both muscle and non-muscle tissues. Receptor for both DMD and UTRN and, through these interactions, scaffolds axin to the cytoskeleton. Also functions in cell adhesion-mediated signaling and implicated in cell polarity.</text>
</comment>
<evidence type="ECO:0000256" key="1">
    <source>
        <dbReference type="ARBA" id="ARBA00004135"/>
    </source>
</evidence>
<dbReference type="Gene3D" id="3.30.70.1040">
    <property type="entry name" value="Dystroglycan, domain 2"/>
    <property type="match status" value="1"/>
</dbReference>
<evidence type="ECO:0000256" key="24">
    <source>
        <dbReference type="ARBA" id="ARBA00034100"/>
    </source>
</evidence>
<evidence type="ECO:0000256" key="21">
    <source>
        <dbReference type="ARBA" id="ARBA00026224"/>
    </source>
</evidence>
<feature type="domain" description="Peptidase S72" evidence="28">
    <location>
        <begin position="551"/>
        <end position="670"/>
    </location>
</feature>
<dbReference type="GeneID" id="100159818"/>
<dbReference type="InterPro" id="IPR006644">
    <property type="entry name" value="Cadg"/>
</dbReference>
<feature type="transmembrane region" description="Helical" evidence="26">
    <location>
        <begin position="939"/>
        <end position="961"/>
    </location>
</feature>
<dbReference type="GO" id="GO:0021675">
    <property type="term" value="P:nerve development"/>
    <property type="evidence" value="ECO:0007669"/>
    <property type="project" value="TreeGrafter"/>
</dbReference>
<evidence type="ECO:0000256" key="15">
    <source>
        <dbReference type="ARBA" id="ARBA00023180"/>
    </source>
</evidence>
<reference evidence="30" key="1">
    <citation type="submission" date="2010-06" db="EMBL/GenBank/DDBJ databases">
        <authorList>
            <person name="Jiang H."/>
            <person name="Abraham K."/>
            <person name="Ali S."/>
            <person name="Alsbrooks S.L."/>
            <person name="Anim B.N."/>
            <person name="Anosike U.S."/>
            <person name="Attaway T."/>
            <person name="Bandaranaike D.P."/>
            <person name="Battles P.K."/>
            <person name="Bell S.N."/>
            <person name="Bell A.V."/>
            <person name="Beltran B."/>
            <person name="Bickham C."/>
            <person name="Bustamante Y."/>
            <person name="Caleb T."/>
            <person name="Canada A."/>
            <person name="Cardenas V."/>
            <person name="Carter K."/>
            <person name="Chacko J."/>
            <person name="Chandrabose M.N."/>
            <person name="Chavez D."/>
            <person name="Chavez A."/>
            <person name="Chen L."/>
            <person name="Chu H.-S."/>
            <person name="Claassen K.J."/>
            <person name="Cockrell R."/>
            <person name="Collins M."/>
            <person name="Cooper J.A."/>
            <person name="Cree A."/>
            <person name="Curry S.M."/>
            <person name="Da Y."/>
            <person name="Dao M.D."/>
            <person name="Das B."/>
            <person name="Davila M.-L."/>
            <person name="Davy-Carroll L."/>
            <person name="Denson S."/>
            <person name="Dinh H."/>
            <person name="Ebong V.E."/>
            <person name="Edwards J.R."/>
            <person name="Egan A."/>
            <person name="El-Daye J."/>
            <person name="Escobedo L."/>
            <person name="Fernandez S."/>
            <person name="Fernando P.R."/>
            <person name="Flagg N."/>
            <person name="Forbes L.D."/>
            <person name="Fowler R.G."/>
            <person name="Fu Q."/>
            <person name="Gabisi R.A."/>
            <person name="Ganer J."/>
            <person name="Garbino Pronczuk A."/>
            <person name="Garcia R.M."/>
            <person name="Garner T."/>
            <person name="Garrett T.E."/>
            <person name="Gonzalez D.A."/>
            <person name="Hamid H."/>
            <person name="Hawkins E.S."/>
            <person name="Hirani K."/>
            <person name="Hogues M.E."/>
            <person name="Hollins B."/>
            <person name="Hsiao C.-H."/>
            <person name="Jabil R."/>
            <person name="James M.L."/>
            <person name="Jhangiani S.N."/>
            <person name="Johnson B."/>
            <person name="Johnson Q."/>
            <person name="Joshi V."/>
            <person name="Kalu J.B."/>
            <person name="Kam C."/>
            <person name="Kashfia A."/>
            <person name="Keebler J."/>
            <person name="Kisamo H."/>
            <person name="Kovar C.L."/>
            <person name="Lago L.A."/>
            <person name="Lai C.-Y."/>
            <person name="Laidlaw J."/>
            <person name="Lara F."/>
            <person name="Le T.-K."/>
            <person name="Lee S.L."/>
            <person name="Legall F.H."/>
            <person name="Lemon S.J."/>
            <person name="Lewis L.R."/>
            <person name="Li B."/>
            <person name="Liu Y."/>
            <person name="Liu Y.-S."/>
            <person name="Lopez J."/>
            <person name="Lozado R.J."/>
            <person name="Lu J."/>
            <person name="Madu R.C."/>
            <person name="Maheshwari M."/>
            <person name="Maheshwari R."/>
            <person name="Malloy K."/>
            <person name="Martinez E."/>
            <person name="Mathew T."/>
            <person name="Mercado I.C."/>
            <person name="Mercado C."/>
            <person name="Meyer B."/>
            <person name="Montgomery K."/>
            <person name="Morgan M.B."/>
            <person name="Munidasa M."/>
            <person name="Nazareth L.V."/>
            <person name="Nelson J."/>
            <person name="Ng B.M."/>
            <person name="Nguyen N.B."/>
            <person name="Nguyen P.Q."/>
            <person name="Nguyen T."/>
            <person name="Obregon M."/>
            <person name="Okwuonu G.O."/>
            <person name="Onwere C.G."/>
            <person name="Orozco G."/>
            <person name="Parra A."/>
            <person name="Patel S."/>
            <person name="Patil S."/>
            <person name="Perez A."/>
            <person name="Perez Y."/>
            <person name="Pham C."/>
            <person name="Primus E.L."/>
            <person name="Pu L.-L."/>
            <person name="Puazo M."/>
            <person name="Qin X."/>
            <person name="Quiroz J.B."/>
            <person name="Reese J."/>
            <person name="Richards S."/>
            <person name="Rives C.M."/>
            <person name="Robberts R."/>
            <person name="Ruiz S.J."/>
            <person name="Ruiz M.J."/>
            <person name="Santibanez J."/>
            <person name="Schneider B.W."/>
            <person name="Sisson I."/>
            <person name="Smith M."/>
            <person name="Sodergren E."/>
            <person name="Song X.-Z."/>
            <person name="Song B.B."/>
            <person name="Summersgill H."/>
            <person name="Thelus R."/>
            <person name="Thornton R.D."/>
            <person name="Trejos Z.Y."/>
            <person name="Usmani K."/>
            <person name="Vattathil S."/>
            <person name="Villasana D."/>
            <person name="Walker D.L."/>
            <person name="Wang S."/>
            <person name="Wang K."/>
            <person name="White C.S."/>
            <person name="Williams A.C."/>
            <person name="Williamson J."/>
            <person name="Wilson K."/>
            <person name="Woghiren I.O."/>
            <person name="Woodworth J.R."/>
            <person name="Worley K.C."/>
            <person name="Wright R.A."/>
            <person name="Wu W."/>
            <person name="Young L."/>
            <person name="Zhang L."/>
            <person name="Zhang J."/>
            <person name="Zhu Y."/>
            <person name="Muzny D.M."/>
            <person name="Weinstock G."/>
            <person name="Gibbs R.A."/>
        </authorList>
    </citation>
    <scope>NUCLEOTIDE SEQUENCE [LARGE SCALE GENOMIC DNA]</scope>
    <source>
        <strain evidence="30">LSR1</strain>
    </source>
</reference>
<evidence type="ECO:0000256" key="4">
    <source>
        <dbReference type="ARBA" id="ARBA00004251"/>
    </source>
</evidence>
<feature type="chain" id="PRO_5035830732" description="Dystroglycan 1" evidence="27">
    <location>
        <begin position="17"/>
        <end position="1071"/>
    </location>
</feature>
<keyword evidence="11 27" id="KW-0732">Signal</keyword>
<evidence type="ECO:0000256" key="22">
    <source>
        <dbReference type="ARBA" id="ARBA00030092"/>
    </source>
</evidence>
<dbReference type="Gene3D" id="2.60.40.10">
    <property type="entry name" value="Immunoglobulins"/>
    <property type="match status" value="3"/>
</dbReference>
<keyword evidence="30" id="KW-1185">Reference proteome</keyword>
<evidence type="ECO:0000256" key="5">
    <source>
        <dbReference type="ARBA" id="ARBA00004642"/>
    </source>
</evidence>
<keyword evidence="8" id="KW-0964">Secreted</keyword>
<evidence type="ECO:0000313" key="30">
    <source>
        <dbReference type="Proteomes" id="UP000007819"/>
    </source>
</evidence>
<dbReference type="AlphaFoldDB" id="A0A8R2B5E4"/>
<evidence type="ECO:0000256" key="20">
    <source>
        <dbReference type="ARBA" id="ARBA00024991"/>
    </source>
</evidence>
<feature type="domain" description="Peptidase S72" evidence="28">
    <location>
        <begin position="789"/>
        <end position="901"/>
    </location>
</feature>
<dbReference type="InterPro" id="IPR015919">
    <property type="entry name" value="Cadherin-like_sf"/>
</dbReference>
<accession>A0A8R2B5E4</accession>
<proteinExistence type="predicted"/>
<evidence type="ECO:0000256" key="23">
    <source>
        <dbReference type="ARBA" id="ARBA00031034"/>
    </source>
</evidence>
<keyword evidence="10 26" id="KW-0812">Transmembrane</keyword>